<proteinExistence type="predicted"/>
<gene>
    <name evidence="2" type="ORF">WKV44_03830</name>
</gene>
<dbReference type="Proteomes" id="UP001466331">
    <property type="component" value="Unassembled WGS sequence"/>
</dbReference>
<comment type="caution">
    <text evidence="2">The sequence shown here is derived from an EMBL/GenBank/DDBJ whole genome shotgun (WGS) entry which is preliminary data.</text>
</comment>
<name>A0ABU9UAG9_9SPIR</name>
<feature type="transmembrane region" description="Helical" evidence="1">
    <location>
        <begin position="123"/>
        <end position="142"/>
    </location>
</feature>
<protein>
    <submittedName>
        <fullName evidence="2">Uncharacterized protein</fullName>
    </submittedName>
</protein>
<keyword evidence="1" id="KW-1133">Transmembrane helix</keyword>
<dbReference type="RefSeq" id="WP_420069109.1">
    <property type="nucleotide sequence ID" value="NZ_JBCHKQ010000001.1"/>
</dbReference>
<feature type="transmembrane region" description="Helical" evidence="1">
    <location>
        <begin position="12"/>
        <end position="30"/>
    </location>
</feature>
<feature type="transmembrane region" description="Helical" evidence="1">
    <location>
        <begin position="100"/>
        <end position="117"/>
    </location>
</feature>
<evidence type="ECO:0000256" key="1">
    <source>
        <dbReference type="SAM" id="Phobius"/>
    </source>
</evidence>
<feature type="transmembrane region" description="Helical" evidence="1">
    <location>
        <begin position="174"/>
        <end position="193"/>
    </location>
</feature>
<keyword evidence="1" id="KW-0472">Membrane</keyword>
<keyword evidence="3" id="KW-1185">Reference proteome</keyword>
<feature type="transmembrane region" description="Helical" evidence="1">
    <location>
        <begin position="149"/>
        <end position="168"/>
    </location>
</feature>
<dbReference type="EMBL" id="JBCHKQ010000001">
    <property type="protein sequence ID" value="MEM5947668.1"/>
    <property type="molecule type" value="Genomic_DNA"/>
</dbReference>
<evidence type="ECO:0000313" key="3">
    <source>
        <dbReference type="Proteomes" id="UP001466331"/>
    </source>
</evidence>
<accession>A0ABU9UAG9</accession>
<feature type="transmembrane region" description="Helical" evidence="1">
    <location>
        <begin position="50"/>
        <end position="72"/>
    </location>
</feature>
<feature type="transmembrane region" description="Helical" evidence="1">
    <location>
        <begin position="213"/>
        <end position="230"/>
    </location>
</feature>
<evidence type="ECO:0000313" key="2">
    <source>
        <dbReference type="EMBL" id="MEM5947668.1"/>
    </source>
</evidence>
<organism evidence="2 3">
    <name type="scientific">Rarispira pelagica</name>
    <dbReference type="NCBI Taxonomy" id="3141764"/>
    <lineage>
        <taxon>Bacteria</taxon>
        <taxon>Pseudomonadati</taxon>
        <taxon>Spirochaetota</taxon>
        <taxon>Spirochaetia</taxon>
        <taxon>Winmispirales</taxon>
        <taxon>Winmispiraceae</taxon>
        <taxon>Rarispira</taxon>
    </lineage>
</organism>
<sequence length="252" mass="29396">MKDKEQLRKSDFWVSFFILFFGIWIIAEALKMPLTDSYAGVQNAWYVSPALFPLIIGSLLILLAILLFFLALKEGGAKGLLERIQSVPSRINKLLDEKNIRLYAILLAFTSFVYLDIPRIDFFLSILLFLGFFLTSFYFDNVPLLKRFLVFYFIENFILLVLFITPVADILKSLFLYSMDVIALIMFVAYMVYVRKSISNDQELRQKYRQVMLISWLVPLIIVPIFRYALLVQFPVEGGIVGIMHLVYYSIW</sequence>
<reference evidence="2 3" key="1">
    <citation type="submission" date="2024-03" db="EMBL/GenBank/DDBJ databases">
        <title>Ignisphaera cupida sp. nov., a hyperthermophilic hydrolytic archaeon from a hot spring of Kamchatka, and proposal of Ignisphaeraceae fam. nov.</title>
        <authorList>
            <person name="Podosokorskaya O.A."/>
            <person name="Elcheninov A.G."/>
            <person name="Maltseva A.I."/>
            <person name="Zayulina K.S."/>
            <person name="Novikov A."/>
            <person name="Merkel A.Y."/>
        </authorList>
    </citation>
    <scope>NUCLEOTIDE SEQUENCE [LARGE SCALE GENOMIC DNA]</scope>
    <source>
        <strain evidence="2 3">38H-sp</strain>
    </source>
</reference>
<keyword evidence="1" id="KW-0812">Transmembrane</keyword>